<dbReference type="KEGG" id="hso:HS_1471"/>
<dbReference type="AlphaFoldDB" id="Q0I5K6"/>
<reference evidence="1" key="1">
    <citation type="submission" date="2006-08" db="EMBL/GenBank/DDBJ databases">
        <title>Complete genome sequence of Haemophilus somnus 129PT.</title>
        <authorList>
            <person name="Copeland A."/>
            <person name="Lucas S."/>
            <person name="Lapidus A."/>
            <person name="Barry K."/>
            <person name="Glavina del Rio T."/>
            <person name="Hammon N."/>
            <person name="Dalin E."/>
            <person name="Tice H."/>
            <person name="Pitluck S."/>
            <person name="Brettin T.S."/>
            <person name="Bruce D."/>
            <person name="Challacombe J.F."/>
            <person name="Chertkov O."/>
            <person name="Detter J.C."/>
            <person name="Gilna P."/>
            <person name="Han S."/>
            <person name="Misra M."/>
            <person name="Tapia R."/>
            <person name="Thayer N.N."/>
            <person name="Xie G."/>
            <person name="Inzana T.J."/>
            <person name="Duncan A.J."/>
            <person name="Siddaramppa S."/>
            <person name="Richardson P."/>
        </authorList>
    </citation>
    <scope>NUCLEOTIDE SEQUENCE</scope>
    <source>
        <strain evidence="1">129PT</strain>
    </source>
</reference>
<protein>
    <submittedName>
        <fullName evidence="1">Uncharacterized protein</fullName>
    </submittedName>
</protein>
<name>Q0I5K6_HISS1</name>
<dbReference type="EMBL" id="CP000436">
    <property type="protein sequence ID" value="ABI25744.1"/>
    <property type="molecule type" value="Genomic_DNA"/>
</dbReference>
<organism evidence="1">
    <name type="scientific">Histophilus somni (strain 129Pt)</name>
    <name type="common">Haemophilus somnus</name>
    <dbReference type="NCBI Taxonomy" id="205914"/>
    <lineage>
        <taxon>Bacteria</taxon>
        <taxon>Pseudomonadati</taxon>
        <taxon>Pseudomonadota</taxon>
        <taxon>Gammaproteobacteria</taxon>
        <taxon>Pasteurellales</taxon>
        <taxon>Pasteurellaceae</taxon>
        <taxon>Histophilus</taxon>
    </lineage>
</organism>
<accession>Q0I5K6</accession>
<dbReference type="HOGENOM" id="CLU_2825117_0_0_6"/>
<proteinExistence type="predicted"/>
<evidence type="ECO:0000313" key="1">
    <source>
        <dbReference type="EMBL" id="ABI25744.1"/>
    </source>
</evidence>
<sequence length="66" mass="7749">MAPSAVNITPSKGNLVRWQIIPKKWAFSSYLYKKPHFILVHVKVRYNLQQFFTLLSKVKWQATEAT</sequence>
<gene>
    <name evidence="1" type="ordered locus">HS_1471</name>
</gene>